<name>A0A6M8PZL5_AURAJ</name>
<protein>
    <submittedName>
        <fullName evidence="4">Beta-fg</fullName>
    </submittedName>
</protein>
<feature type="domain" description="DUF7721" evidence="2">
    <location>
        <begin position="66"/>
        <end position="148"/>
    </location>
</feature>
<dbReference type="AlphaFoldDB" id="A0A6M8PZL5"/>
<evidence type="ECO:0000259" key="2">
    <source>
        <dbReference type="Pfam" id="PF24845"/>
    </source>
</evidence>
<evidence type="ECO:0000313" key="3">
    <source>
        <dbReference type="EMBL" id="QKI37345.1"/>
    </source>
</evidence>
<reference evidence="4" key="1">
    <citation type="journal article" date="2020" name="J. Fungi">
        <title>Genome Sequence Analysis of Auricularia heimuer Combined with Genetic Linkage Map.</title>
        <authorList>
            <person name="Fang M."/>
            <person name="Wang X."/>
            <person name="Chen Y."/>
            <person name="Wang P."/>
            <person name="Lu L."/>
            <person name="Lu J."/>
            <person name="Yao F."/>
            <person name="Zhang Y."/>
        </authorList>
    </citation>
    <scope>NUCLEOTIDE SEQUENCE</scope>
    <source>
        <strain evidence="3">14-5</strain>
        <strain evidence="4">18-119</strain>
    </source>
</reference>
<dbReference type="PANTHER" id="PTHR39477:SF1">
    <property type="entry name" value="BETA-FLANKING PROTEIN"/>
    <property type="match status" value="1"/>
</dbReference>
<proteinExistence type="predicted"/>
<evidence type="ECO:0000313" key="4">
    <source>
        <dbReference type="EMBL" id="QKI37346.1"/>
    </source>
</evidence>
<dbReference type="Pfam" id="PF24845">
    <property type="entry name" value="DUF7721"/>
    <property type="match status" value="1"/>
</dbReference>
<feature type="region of interest" description="Disordered" evidence="1">
    <location>
        <begin position="16"/>
        <end position="83"/>
    </location>
</feature>
<dbReference type="EMBL" id="MN267039">
    <property type="protein sequence ID" value="QKI37346.1"/>
    <property type="molecule type" value="Genomic_DNA"/>
</dbReference>
<evidence type="ECO:0000256" key="1">
    <source>
        <dbReference type="SAM" id="MobiDB-lite"/>
    </source>
</evidence>
<dbReference type="EMBL" id="MN267038">
    <property type="protein sequence ID" value="QKI37345.1"/>
    <property type="molecule type" value="Genomic_DNA"/>
</dbReference>
<feature type="compositionally biased region" description="Basic and acidic residues" evidence="1">
    <location>
        <begin position="44"/>
        <end position="60"/>
    </location>
</feature>
<dbReference type="InterPro" id="IPR056138">
    <property type="entry name" value="DUF7721"/>
</dbReference>
<gene>
    <name evidence="4" type="primary">beta-fg</name>
</gene>
<sequence>MDNFVNLAKQGLDAYSKSHDNVSQTGQHGSQSGSGALSLSLNAEDVRKTGGEEYNRRDSTPEPDIDDDAAVSHANQQAGSSGDSSLFAQALSFAKSNRGEHKQPVDEASVVNAHKAAYQDNNASGLDATSMGSAAALQVMKMFTSGGGEAKSAGTSQSQFIAMAMSEASKLFDKSGGAASGDKQDAVNGAAMTVVKLLVQSKFSGGAIGGKDSGGIGALGSLLGGGGGGSNQLLGMAAKFL</sequence>
<accession>A0A6M8PZL5</accession>
<feature type="compositionally biased region" description="Polar residues" evidence="1">
    <location>
        <begin position="73"/>
        <end position="83"/>
    </location>
</feature>
<organism evidence="4">
    <name type="scientific">Auricularia auricula-judae</name>
    <name type="common">Judas ear fungus</name>
    <name type="synonym">Tremella auricula-judae</name>
    <dbReference type="NCBI Taxonomy" id="29892"/>
    <lineage>
        <taxon>Eukaryota</taxon>
        <taxon>Fungi</taxon>
        <taxon>Dikarya</taxon>
        <taxon>Basidiomycota</taxon>
        <taxon>Agaricomycotina</taxon>
        <taxon>Agaricomycetes</taxon>
        <taxon>Auriculariales</taxon>
        <taxon>Auriculariaceae</taxon>
        <taxon>Auricularia</taxon>
    </lineage>
</organism>
<feature type="compositionally biased region" description="Low complexity" evidence="1">
    <location>
        <begin position="23"/>
        <end position="41"/>
    </location>
</feature>
<dbReference type="PANTHER" id="PTHR39477">
    <property type="entry name" value="CHROMOSOME 8, WHOLE GENOME SHOTGUN SEQUENCE"/>
    <property type="match status" value="1"/>
</dbReference>